<gene>
    <name evidence="4" type="ORF">MtrunA17_Chr8g0393091</name>
</gene>
<feature type="domain" description="DUF4218" evidence="2">
    <location>
        <begin position="688"/>
        <end position="801"/>
    </location>
</feature>
<feature type="domain" description="DUF4216" evidence="1">
    <location>
        <begin position="950"/>
        <end position="1014"/>
    </location>
</feature>
<dbReference type="InterPro" id="IPR025312">
    <property type="entry name" value="DUF4216"/>
</dbReference>
<dbReference type="InterPro" id="IPR029480">
    <property type="entry name" value="Transpos_assoc"/>
</dbReference>
<organism evidence="4">
    <name type="scientific">Medicago truncatula</name>
    <name type="common">Barrel medic</name>
    <name type="synonym">Medicago tribuloides</name>
    <dbReference type="NCBI Taxonomy" id="3880"/>
    <lineage>
        <taxon>Eukaryota</taxon>
        <taxon>Viridiplantae</taxon>
        <taxon>Streptophyta</taxon>
        <taxon>Embryophyta</taxon>
        <taxon>Tracheophyta</taxon>
        <taxon>Spermatophyta</taxon>
        <taxon>Magnoliopsida</taxon>
        <taxon>eudicotyledons</taxon>
        <taxon>Gunneridae</taxon>
        <taxon>Pentapetalae</taxon>
        <taxon>rosids</taxon>
        <taxon>fabids</taxon>
        <taxon>Fabales</taxon>
        <taxon>Fabaceae</taxon>
        <taxon>Papilionoideae</taxon>
        <taxon>50 kb inversion clade</taxon>
        <taxon>NPAAA clade</taxon>
        <taxon>Hologalegina</taxon>
        <taxon>IRL clade</taxon>
        <taxon>Trifolieae</taxon>
        <taxon>Medicago</taxon>
    </lineage>
</organism>
<evidence type="ECO:0000259" key="3">
    <source>
        <dbReference type="Pfam" id="PF13963"/>
    </source>
</evidence>
<dbReference type="Pfam" id="PF13963">
    <property type="entry name" value="Transpos_assoc"/>
    <property type="match status" value="1"/>
</dbReference>
<sequence>MDKSWLLEKRSSIRYLYGLHNFLDFAFRTVAEGNEILCPCKNCKNCSWGNREDVFEHLFCDGFDASYKKWIFHGEGLSSRKPYDKNHEKYNLHDDLDGLLEDTFIEKQFSNGEFDDIYDDDSEDLDEDATRFYKLVHDAQQEVYPGCKNFTKLSIIVRLLHIKNLYGWSNLSFNMLLQLLIELLPKNSCLPSTFQDCKYIIKDLGFSYEKIHACPNDCILYRKEYENEDTCPKCGLSRYKKREVPKSNRKVPCKVTSPPIPAKVLRYFPLKPRIKKLFMSSKTAHLMKWHHEGRTKDGKLRHPADSIAWKTFDSLHTNFASDPRNVRLGLASDGFNPYKTMGSKYNIWPVVLMNYNLAPWECMKQPYLMLSLLIPGPSSPKRNIDVYLEPLIDELKELWERGFEVYDASSKQLFEAHAALLWTISDLPAYTMLSGWSTSGKLACPVCSYDTCSMYLKHSRKTCYMSHRRFLDPKHRWRKDKKGFDGKKEIRVAPFPLSGSAILRKLGNRQNLFGKIRKRKRKDKDPWTKKSIFFELPYWKTNVQRHNLDVMHIEKNICEIVVGTLLNIEGKSKDHLKARLDLVKMGIRKEIHPINIGPNKILLPPSQFTISSKEKDIFCGVLKELKVPENYGSNISRCVQLEQHKIHGLKSHDYHILMQDLLKVAVRSALPKEVARVLIKLSSFFNVLCSKVVKVEEFQCLDAEIALILCELERIFPPSFFVLMIHLSIHLAHEARIAGPVHYRWMYPIERFILTLKNYVRNRNYPEGSIAEGYVANECLTHCSRYMSDGVQTKFNKPPRNLDGPVGEGVMTTLEPLTWEQAHRYVLFNCDIIKPYIKKHEEFLCSYGSTNVWNKVKEQHLTFHEWFEDHVNKSGACEDVKWLSRWPNTAARRFSAYVINGYKFVVESCQRKTQNYGVVVTSSTTKFRSQKDENPEVENVIYHGVLKDIIELDYFGHSKFVLFKCDWFQSKRDKLGLVLVDFGKLIYKNDPFVFATQAKQVYYVEDPSDGWHVVFNTTPRDLFDIHGDLETDDMESQFGNQLFEEPIVIDDKNVSWFRNDVPGTTVDTCVVAPKS</sequence>
<dbReference type="PANTHER" id="PTHR10775:SF182">
    <property type="entry name" value="TRANSPOSON, EN_SPM-LIKE, TRANSPOSASE-ASSOCIATED DOMAIN PROTEIN-RELATED"/>
    <property type="match status" value="1"/>
</dbReference>
<proteinExistence type="predicted"/>
<evidence type="ECO:0000313" key="4">
    <source>
        <dbReference type="EMBL" id="RHN43924.1"/>
    </source>
</evidence>
<dbReference type="Pfam" id="PF02992">
    <property type="entry name" value="Transposase_21"/>
    <property type="match status" value="1"/>
</dbReference>
<reference evidence="4" key="1">
    <citation type="journal article" date="2018" name="Nat. Plants">
        <title>Whole-genome landscape of Medicago truncatula symbiotic genes.</title>
        <authorList>
            <person name="Pecrix Y."/>
            <person name="Gamas P."/>
            <person name="Carrere S."/>
        </authorList>
    </citation>
    <scope>NUCLEOTIDE SEQUENCE</scope>
    <source>
        <tissue evidence="4">Leaves</tissue>
    </source>
</reference>
<dbReference type="EMBL" id="PSQE01000008">
    <property type="protein sequence ID" value="RHN43924.1"/>
    <property type="molecule type" value="Genomic_DNA"/>
</dbReference>
<evidence type="ECO:0000259" key="1">
    <source>
        <dbReference type="Pfam" id="PF13952"/>
    </source>
</evidence>
<dbReference type="InterPro" id="IPR004242">
    <property type="entry name" value="Transposase_21"/>
</dbReference>
<accession>A0A396GWQ9</accession>
<comment type="caution">
    <text evidence="4">The sequence shown here is derived from an EMBL/GenBank/DDBJ whole genome shotgun (WGS) entry which is preliminary data.</text>
</comment>
<dbReference type="AlphaFoldDB" id="A0A396GWQ9"/>
<name>A0A396GWQ9_MEDTR</name>
<feature type="domain" description="Transposase-associated" evidence="3">
    <location>
        <begin position="3"/>
        <end position="75"/>
    </location>
</feature>
<dbReference type="PANTHER" id="PTHR10775">
    <property type="entry name" value="OS08G0208400 PROTEIN"/>
    <property type="match status" value="1"/>
</dbReference>
<dbReference type="OrthoDB" id="1933987at2759"/>
<protein>
    <submittedName>
        <fullName evidence="4">Putative Transposase-associated domain-containing protein</fullName>
    </submittedName>
</protein>
<dbReference type="Pfam" id="PF13960">
    <property type="entry name" value="DUF4218"/>
    <property type="match status" value="1"/>
</dbReference>
<dbReference type="Pfam" id="PF13952">
    <property type="entry name" value="DUF4216"/>
    <property type="match status" value="1"/>
</dbReference>
<evidence type="ECO:0000259" key="2">
    <source>
        <dbReference type="Pfam" id="PF13960"/>
    </source>
</evidence>
<dbReference type="Proteomes" id="UP000265566">
    <property type="component" value="Chromosome 8"/>
</dbReference>
<dbReference type="Gramene" id="rna50561">
    <property type="protein sequence ID" value="RHN43924.1"/>
    <property type="gene ID" value="gene50561"/>
</dbReference>
<dbReference type="InterPro" id="IPR025452">
    <property type="entry name" value="DUF4218"/>
</dbReference>